<sequence>MKPCKEINALDFLIWVLLRDPTNPQFELRDWLPNCELKDVEAQEIITYIEHAKSDLIEGKSEPGSEIGDVDFPLSGVVTNNLKWAFSLKGKQKPCNKHSAGPTYIHIWKNGDNLYYLEIHNES</sequence>
<organism evidence="1 2">
    <name type="scientific">Zooshikella ganghwensis</name>
    <dbReference type="NCBI Taxonomy" id="202772"/>
    <lineage>
        <taxon>Bacteria</taxon>
        <taxon>Pseudomonadati</taxon>
        <taxon>Pseudomonadota</taxon>
        <taxon>Gammaproteobacteria</taxon>
        <taxon>Oceanospirillales</taxon>
        <taxon>Zooshikellaceae</taxon>
        <taxon>Zooshikella</taxon>
    </lineage>
</organism>
<keyword evidence="2" id="KW-1185">Reference proteome</keyword>
<dbReference type="Proteomes" id="UP000257039">
    <property type="component" value="Unassembled WGS sequence"/>
</dbReference>
<evidence type="ECO:0000313" key="2">
    <source>
        <dbReference type="Proteomes" id="UP000257039"/>
    </source>
</evidence>
<protein>
    <submittedName>
        <fullName evidence="1">Uncharacterized protein</fullName>
    </submittedName>
</protein>
<gene>
    <name evidence="1" type="ORF">B9G39_28980</name>
</gene>
<reference evidence="1 2" key="1">
    <citation type="submission" date="2017-04" db="EMBL/GenBank/DDBJ databases">
        <title>Draft genome sequence of Zooshikella ganghwensis VG4 isolated from Red Sea sediments.</title>
        <authorList>
            <person name="Rehman Z."/>
            <person name="Alam I."/>
            <person name="Kamau A."/>
            <person name="Bajic V."/>
            <person name="Leiknes T."/>
        </authorList>
    </citation>
    <scope>NUCLEOTIDE SEQUENCE [LARGE SCALE GENOMIC DNA]</scope>
    <source>
        <strain evidence="1 2">VG4</strain>
    </source>
</reference>
<name>A0A4P9VE19_9GAMM</name>
<comment type="caution">
    <text evidence="1">The sequence shown here is derived from an EMBL/GenBank/DDBJ whole genome shotgun (WGS) entry which is preliminary data.</text>
</comment>
<accession>A0A4P9VE19</accession>
<dbReference type="AlphaFoldDB" id="A0A4P9VE19"/>
<dbReference type="EMBL" id="NDXW01000010">
    <property type="protein sequence ID" value="RDH41305.1"/>
    <property type="molecule type" value="Genomic_DNA"/>
</dbReference>
<evidence type="ECO:0000313" key="1">
    <source>
        <dbReference type="EMBL" id="RDH41305.1"/>
    </source>
</evidence>
<proteinExistence type="predicted"/>